<keyword evidence="17" id="KW-1185">Reference proteome</keyword>
<keyword evidence="4" id="KW-0547">Nucleotide-binding</keyword>
<feature type="binding site" evidence="13">
    <location>
        <position position="379"/>
    </location>
    <ligand>
        <name>4-amino-2-methyl-5-(diphosphooxymethyl)pyrimidine</name>
        <dbReference type="ChEBI" id="CHEBI:57841"/>
    </ligand>
</feature>
<dbReference type="RefSeq" id="WP_232593282.1">
    <property type="nucleotide sequence ID" value="NZ_BSPD01000037.1"/>
</dbReference>
<feature type="binding site" evidence="13">
    <location>
        <begin position="444"/>
        <end position="446"/>
    </location>
    <ligand>
        <name>2-[(2R,5Z)-2-carboxy-4-methylthiazol-5(2H)-ylidene]ethyl phosphate</name>
        <dbReference type="ChEBI" id="CHEBI:62899"/>
    </ligand>
</feature>
<evidence type="ECO:0000256" key="5">
    <source>
        <dbReference type="ARBA" id="ARBA00022777"/>
    </source>
</evidence>
<evidence type="ECO:0000259" key="14">
    <source>
        <dbReference type="Pfam" id="PF02581"/>
    </source>
</evidence>
<dbReference type="HAMAP" id="MF_00097">
    <property type="entry name" value="TMP_synthase"/>
    <property type="match status" value="1"/>
</dbReference>
<feature type="domain" description="Pyridoxamine kinase/Phosphomethylpyrimidine kinase" evidence="15">
    <location>
        <begin position="19"/>
        <end position="275"/>
    </location>
</feature>
<comment type="catalytic activity">
    <reaction evidence="12 13">
        <text>2-[(2R,5Z)-2-carboxy-4-methylthiazol-5(2H)-ylidene]ethyl phosphate + 4-amino-2-methyl-5-(diphosphooxymethyl)pyrimidine + 2 H(+) = thiamine phosphate + CO2 + diphosphate</text>
        <dbReference type="Rhea" id="RHEA:47844"/>
        <dbReference type="ChEBI" id="CHEBI:15378"/>
        <dbReference type="ChEBI" id="CHEBI:16526"/>
        <dbReference type="ChEBI" id="CHEBI:33019"/>
        <dbReference type="ChEBI" id="CHEBI:37575"/>
        <dbReference type="ChEBI" id="CHEBI:57841"/>
        <dbReference type="ChEBI" id="CHEBI:62899"/>
        <dbReference type="EC" id="2.5.1.3"/>
    </reaction>
</comment>
<dbReference type="SUPFAM" id="SSF51391">
    <property type="entry name" value="Thiamin phosphate synthase"/>
    <property type="match status" value="1"/>
</dbReference>
<feature type="binding site" evidence="13">
    <location>
        <position position="399"/>
    </location>
    <ligand>
        <name>Mg(2+)</name>
        <dbReference type="ChEBI" id="CHEBI:18420"/>
    </ligand>
</feature>
<dbReference type="Pfam" id="PF08543">
    <property type="entry name" value="Phos_pyr_kin"/>
    <property type="match status" value="1"/>
</dbReference>
<feature type="binding site" evidence="13">
    <location>
        <position position="418"/>
    </location>
    <ligand>
        <name>4-amino-2-methyl-5-(diphosphooxymethyl)pyrimidine</name>
        <dbReference type="ChEBI" id="CHEBI:57841"/>
    </ligand>
</feature>
<comment type="cofactor">
    <cofactor evidence="13">
        <name>Mg(2+)</name>
        <dbReference type="ChEBI" id="CHEBI:18420"/>
    </cofactor>
    <text evidence="13">Binds 1 Mg(2+) ion per subunit.</text>
</comment>
<dbReference type="GO" id="GO:0000287">
    <property type="term" value="F:magnesium ion binding"/>
    <property type="evidence" value="ECO:0007669"/>
    <property type="project" value="UniProtKB-UniRule"/>
</dbReference>
<comment type="pathway">
    <text evidence="1 13">Cofactor biosynthesis; thiamine diphosphate biosynthesis; thiamine phosphate from 4-amino-2-methyl-5-diphosphomethylpyrimidine and 4-methyl-5-(2-phosphoethyl)-thiazole: step 1/1.</text>
</comment>
<dbReference type="Pfam" id="PF02581">
    <property type="entry name" value="TMP-TENI"/>
    <property type="match status" value="1"/>
</dbReference>
<dbReference type="NCBIfam" id="NF002904">
    <property type="entry name" value="PRK03512.1"/>
    <property type="match status" value="1"/>
</dbReference>
<feature type="binding site" evidence="13">
    <location>
        <position position="475"/>
    </location>
    <ligand>
        <name>2-[(2R,5Z)-2-carboxy-4-methylthiazol-5(2H)-ylidene]ethyl phosphate</name>
        <dbReference type="ChEBI" id="CHEBI:62899"/>
    </ligand>
</feature>
<evidence type="ECO:0000313" key="16">
    <source>
        <dbReference type="EMBL" id="GLS25947.1"/>
    </source>
</evidence>
<dbReference type="InterPro" id="IPR013785">
    <property type="entry name" value="Aldolase_TIM"/>
</dbReference>
<dbReference type="InterPro" id="IPR036206">
    <property type="entry name" value="ThiamineP_synth_sf"/>
</dbReference>
<comment type="similarity">
    <text evidence="13">Belongs to the thiamine-phosphate synthase family.</text>
</comment>
<dbReference type="SUPFAM" id="SSF53613">
    <property type="entry name" value="Ribokinase-like"/>
    <property type="match status" value="1"/>
</dbReference>
<comment type="catalytic activity">
    <reaction evidence="10 13">
        <text>4-methyl-5-(2-phosphooxyethyl)-thiazole + 4-amino-2-methyl-5-(diphosphooxymethyl)pyrimidine + H(+) = thiamine phosphate + diphosphate</text>
        <dbReference type="Rhea" id="RHEA:22328"/>
        <dbReference type="ChEBI" id="CHEBI:15378"/>
        <dbReference type="ChEBI" id="CHEBI:33019"/>
        <dbReference type="ChEBI" id="CHEBI:37575"/>
        <dbReference type="ChEBI" id="CHEBI:57841"/>
        <dbReference type="ChEBI" id="CHEBI:58296"/>
        <dbReference type="EC" id="2.5.1.3"/>
    </reaction>
</comment>
<keyword evidence="3 13" id="KW-0479">Metal-binding</keyword>
<evidence type="ECO:0000256" key="4">
    <source>
        <dbReference type="ARBA" id="ARBA00022741"/>
    </source>
</evidence>
<evidence type="ECO:0000256" key="7">
    <source>
        <dbReference type="ARBA" id="ARBA00022842"/>
    </source>
</evidence>
<dbReference type="CDD" id="cd01169">
    <property type="entry name" value="HMPP_kinase"/>
    <property type="match status" value="1"/>
</dbReference>
<comment type="caution">
    <text evidence="16">The sequence shown here is derived from an EMBL/GenBank/DDBJ whole genome shotgun (WGS) entry which is preliminary data.</text>
</comment>
<dbReference type="GO" id="GO:0008972">
    <property type="term" value="F:phosphomethylpyrimidine kinase activity"/>
    <property type="evidence" value="ECO:0007669"/>
    <property type="project" value="InterPro"/>
</dbReference>
<dbReference type="InterPro" id="IPR004399">
    <property type="entry name" value="HMP/HMP-P_kinase_dom"/>
</dbReference>
<evidence type="ECO:0000313" key="17">
    <source>
        <dbReference type="Proteomes" id="UP001156870"/>
    </source>
</evidence>
<dbReference type="InterPro" id="IPR029056">
    <property type="entry name" value="Ribokinase-like"/>
</dbReference>
<evidence type="ECO:0000256" key="10">
    <source>
        <dbReference type="ARBA" id="ARBA00047334"/>
    </source>
</evidence>
<keyword evidence="9" id="KW-0511">Multifunctional enzyme</keyword>
<keyword evidence="8 13" id="KW-0784">Thiamine biosynthesis</keyword>
<proteinExistence type="inferred from homology"/>
<dbReference type="Proteomes" id="UP001156870">
    <property type="component" value="Unassembled WGS sequence"/>
</dbReference>
<dbReference type="InterPro" id="IPR013749">
    <property type="entry name" value="PM/HMP-P_kinase-1"/>
</dbReference>
<dbReference type="CDD" id="cd00564">
    <property type="entry name" value="TMP_TenI"/>
    <property type="match status" value="1"/>
</dbReference>
<feature type="domain" description="Thiamine phosphate synthase/TenI" evidence="14">
    <location>
        <begin position="330"/>
        <end position="498"/>
    </location>
</feature>
<feature type="binding site" evidence="13">
    <location>
        <position position="380"/>
    </location>
    <ligand>
        <name>Mg(2+)</name>
        <dbReference type="ChEBI" id="CHEBI:18420"/>
    </ligand>
</feature>
<dbReference type="Gene3D" id="3.20.20.70">
    <property type="entry name" value="Aldolase class I"/>
    <property type="match status" value="1"/>
</dbReference>
<dbReference type="GO" id="GO:0005524">
    <property type="term" value="F:ATP binding"/>
    <property type="evidence" value="ECO:0007669"/>
    <property type="project" value="UniProtKB-KW"/>
</dbReference>
<dbReference type="InterPro" id="IPR022998">
    <property type="entry name" value="ThiamineP_synth_TenI"/>
</dbReference>
<dbReference type="EMBL" id="BSPD01000037">
    <property type="protein sequence ID" value="GLS25947.1"/>
    <property type="molecule type" value="Genomic_DNA"/>
</dbReference>
<feature type="binding site" evidence="13">
    <location>
        <begin position="347"/>
        <end position="351"/>
    </location>
    <ligand>
        <name>4-amino-2-methyl-5-(diphosphooxymethyl)pyrimidine</name>
        <dbReference type="ChEBI" id="CHEBI:57841"/>
    </ligand>
</feature>
<comment type="function">
    <text evidence="13">Condenses 4-methyl-5-(beta-hydroxyethyl)thiazole monophosphate (THZ-P) and 2-methyl-4-amino-5-hydroxymethyl pyrimidine pyrophosphate (HMP-PP) to form thiamine monophosphate (TMP).</text>
</comment>
<dbReference type="GO" id="GO:0009228">
    <property type="term" value="P:thiamine biosynthetic process"/>
    <property type="evidence" value="ECO:0007669"/>
    <property type="project" value="UniProtKB-KW"/>
</dbReference>
<evidence type="ECO:0000256" key="1">
    <source>
        <dbReference type="ARBA" id="ARBA00005165"/>
    </source>
</evidence>
<feature type="binding site" evidence="13">
    <location>
        <position position="447"/>
    </location>
    <ligand>
        <name>4-amino-2-methyl-5-(diphosphooxymethyl)pyrimidine</name>
        <dbReference type="ChEBI" id="CHEBI:57841"/>
    </ligand>
</feature>
<keyword evidence="5" id="KW-0418">Kinase</keyword>
<evidence type="ECO:0000256" key="6">
    <source>
        <dbReference type="ARBA" id="ARBA00022840"/>
    </source>
</evidence>
<name>A0AA37TBA4_9GAMM</name>
<dbReference type="PANTHER" id="PTHR20858:SF17">
    <property type="entry name" value="HYDROXYMETHYLPYRIMIDINE_PHOSPHOMETHYLPYRIMIDINE KINASE THI20-RELATED"/>
    <property type="match status" value="1"/>
</dbReference>
<dbReference type="PANTHER" id="PTHR20858">
    <property type="entry name" value="PHOSPHOMETHYLPYRIMIDINE KINASE"/>
    <property type="match status" value="1"/>
</dbReference>
<protein>
    <recommendedName>
        <fullName evidence="13">Thiamine-phosphate synthase</fullName>
        <shortName evidence="13">TP synthase</shortName>
        <shortName evidence="13">TPS</shortName>
        <ecNumber evidence="13">2.5.1.3</ecNumber>
    </recommendedName>
    <alternativeName>
        <fullName evidence="13">Thiamine-phosphate pyrophosphorylase</fullName>
        <shortName evidence="13">TMP pyrophosphorylase</shortName>
        <shortName evidence="13">TMP-PPase</shortName>
    </alternativeName>
</protein>
<dbReference type="GO" id="GO:0004789">
    <property type="term" value="F:thiamine-phosphate diphosphorylase activity"/>
    <property type="evidence" value="ECO:0007669"/>
    <property type="project" value="UniProtKB-UniRule"/>
</dbReference>
<evidence type="ECO:0000256" key="13">
    <source>
        <dbReference type="HAMAP-Rule" id="MF_00097"/>
    </source>
</evidence>
<dbReference type="EC" id="2.5.1.3" evidence="13"/>
<evidence type="ECO:0000256" key="8">
    <source>
        <dbReference type="ARBA" id="ARBA00022977"/>
    </source>
</evidence>
<dbReference type="InterPro" id="IPR034291">
    <property type="entry name" value="TMP_synthase"/>
</dbReference>
<evidence type="ECO:0000256" key="11">
    <source>
        <dbReference type="ARBA" id="ARBA00047851"/>
    </source>
</evidence>
<keyword evidence="7 13" id="KW-0460">Magnesium</keyword>
<dbReference type="FunFam" id="3.20.20.70:FF:000064">
    <property type="entry name" value="Thiamine-phosphate synthase"/>
    <property type="match status" value="1"/>
</dbReference>
<dbReference type="Gene3D" id="3.40.1190.20">
    <property type="match status" value="1"/>
</dbReference>
<evidence type="ECO:0000256" key="2">
    <source>
        <dbReference type="ARBA" id="ARBA00022679"/>
    </source>
</evidence>
<evidence type="ECO:0000259" key="15">
    <source>
        <dbReference type="Pfam" id="PF08543"/>
    </source>
</evidence>
<evidence type="ECO:0000256" key="12">
    <source>
        <dbReference type="ARBA" id="ARBA00047883"/>
    </source>
</evidence>
<comment type="catalytic activity">
    <reaction evidence="11 13">
        <text>2-(2-carboxy-4-methylthiazol-5-yl)ethyl phosphate + 4-amino-2-methyl-5-(diphosphooxymethyl)pyrimidine + 2 H(+) = thiamine phosphate + CO2 + diphosphate</text>
        <dbReference type="Rhea" id="RHEA:47848"/>
        <dbReference type="ChEBI" id="CHEBI:15378"/>
        <dbReference type="ChEBI" id="CHEBI:16526"/>
        <dbReference type="ChEBI" id="CHEBI:33019"/>
        <dbReference type="ChEBI" id="CHEBI:37575"/>
        <dbReference type="ChEBI" id="CHEBI:57841"/>
        <dbReference type="ChEBI" id="CHEBI:62890"/>
        <dbReference type="EC" id="2.5.1.3"/>
    </reaction>
</comment>
<keyword evidence="2 13" id="KW-0808">Transferase</keyword>
<accession>A0AA37TBA4</accession>
<dbReference type="AlphaFoldDB" id="A0AA37TBA4"/>
<reference evidence="16 17" key="1">
    <citation type="journal article" date="2014" name="Int. J. Syst. Evol. Microbiol.">
        <title>Complete genome sequence of Corynebacterium casei LMG S-19264T (=DSM 44701T), isolated from a smear-ripened cheese.</title>
        <authorList>
            <consortium name="US DOE Joint Genome Institute (JGI-PGF)"/>
            <person name="Walter F."/>
            <person name="Albersmeier A."/>
            <person name="Kalinowski J."/>
            <person name="Ruckert C."/>
        </authorList>
    </citation>
    <scope>NUCLEOTIDE SEQUENCE [LARGE SCALE GENOMIC DNA]</scope>
    <source>
        <strain evidence="16 17">NBRC 110095</strain>
    </source>
</reference>
<keyword evidence="6" id="KW-0067">ATP-binding</keyword>
<dbReference type="GO" id="GO:0009229">
    <property type="term" value="P:thiamine diphosphate biosynthetic process"/>
    <property type="evidence" value="ECO:0007669"/>
    <property type="project" value="UniProtKB-UniRule"/>
</dbReference>
<dbReference type="GO" id="GO:0005829">
    <property type="term" value="C:cytosol"/>
    <property type="evidence" value="ECO:0007669"/>
    <property type="project" value="TreeGrafter"/>
</dbReference>
<sequence length="528" mass="57356">MTQYTPEQSSVVLAIGGIDPAGFSGLQADIKALHSIGAHCYTVPTAMTAQPAQAGEPAQVYPVSTEEFVAQLNACLSHERPSAIKVGLMPNQGLAIALKNWIGEHNLTEIPVVYDPVFANTLNKSLLVDPPQVIVERLLPITTLMTPNLLEAALWSEQIATEDADLSKPETFARQWRKAGAQQILVKGGHSDDSSSTDSNMVSDYFIGLGTGGPQAFWVSTPKLPLNQPCRGTGCSLASLIAGMMGFGYSAADAVVIAKQRLQEALFAPLSFGEFLKPNFQAIKPATISSTEAAQIPLEKLPSVHFPSQPYHFNFPSCGDSPLGLYPVVDSAEWIERLLSLGVTTIQLRAKNLKGEALEREIQSAIAIAERFNTRLFINDYWELAIKHGAYGVHLGYEDLQTADLHQLEKHQLRLGLSTHCHYELAHALSVKPSYVASGPVFHTNTKDMPWRPQGIDGVSYWRKLVDCPLVAIGGLNESHFKALCEAGADGIAMITAITHAKDAEGTTQRFMDIIKSAVNETYDQKTL</sequence>
<gene>
    <name evidence="16" type="primary">thiDE</name>
    <name evidence="13" type="synonym">thiE</name>
    <name evidence="16" type="ORF">GCM10007877_16620</name>
</gene>
<organism evidence="16 17">
    <name type="scientific">Marinibactrum halimedae</name>
    <dbReference type="NCBI Taxonomy" id="1444977"/>
    <lineage>
        <taxon>Bacteria</taxon>
        <taxon>Pseudomonadati</taxon>
        <taxon>Pseudomonadota</taxon>
        <taxon>Gammaproteobacteria</taxon>
        <taxon>Cellvibrionales</taxon>
        <taxon>Cellvibrionaceae</taxon>
        <taxon>Marinibactrum</taxon>
    </lineage>
</organism>
<dbReference type="GO" id="GO:0008902">
    <property type="term" value="F:hydroxymethylpyrimidine kinase activity"/>
    <property type="evidence" value="ECO:0007669"/>
    <property type="project" value="TreeGrafter"/>
</dbReference>
<evidence type="ECO:0000256" key="3">
    <source>
        <dbReference type="ARBA" id="ARBA00022723"/>
    </source>
</evidence>
<dbReference type="NCBIfam" id="TIGR00693">
    <property type="entry name" value="thiE"/>
    <property type="match status" value="1"/>
</dbReference>
<feature type="binding site" evidence="13">
    <location>
        <begin position="495"/>
        <end position="496"/>
    </location>
    <ligand>
        <name>2-[(2R,5Z)-2-carboxy-4-methylthiazol-5(2H)-ylidene]ethyl phosphate</name>
        <dbReference type="ChEBI" id="CHEBI:62899"/>
    </ligand>
</feature>
<evidence type="ECO:0000256" key="9">
    <source>
        <dbReference type="ARBA" id="ARBA00023268"/>
    </source>
</evidence>